<feature type="compositionally biased region" description="Polar residues" evidence="1">
    <location>
        <begin position="156"/>
        <end position="165"/>
    </location>
</feature>
<accession>A0ABM8HB52</accession>
<evidence type="ECO:0000313" key="2">
    <source>
        <dbReference type="EMBL" id="BDZ57990.1"/>
    </source>
</evidence>
<evidence type="ECO:0000256" key="1">
    <source>
        <dbReference type="SAM" id="MobiDB-lite"/>
    </source>
</evidence>
<organism evidence="2 3">
    <name type="scientific">Barrientosiimonas endolithica</name>
    <dbReference type="NCBI Taxonomy" id="1535208"/>
    <lineage>
        <taxon>Bacteria</taxon>
        <taxon>Bacillati</taxon>
        <taxon>Actinomycetota</taxon>
        <taxon>Actinomycetes</taxon>
        <taxon>Micrococcales</taxon>
        <taxon>Dermacoccaceae</taxon>
        <taxon>Barrientosiimonas</taxon>
    </lineage>
</organism>
<feature type="region of interest" description="Disordered" evidence="1">
    <location>
        <begin position="149"/>
        <end position="184"/>
    </location>
</feature>
<feature type="compositionally biased region" description="Low complexity" evidence="1">
    <location>
        <begin position="173"/>
        <end position="184"/>
    </location>
</feature>
<keyword evidence="3" id="KW-1185">Reference proteome</keyword>
<feature type="region of interest" description="Disordered" evidence="1">
    <location>
        <begin position="1"/>
        <end position="24"/>
    </location>
</feature>
<evidence type="ECO:0000313" key="3">
    <source>
        <dbReference type="Proteomes" id="UP001321421"/>
    </source>
</evidence>
<name>A0ABM8HB52_9MICO</name>
<protein>
    <submittedName>
        <fullName evidence="2">Uncharacterized protein</fullName>
    </submittedName>
</protein>
<reference evidence="3" key="1">
    <citation type="journal article" date="2019" name="Int. J. Syst. Evol. Microbiol.">
        <title>The Global Catalogue of Microorganisms (GCM) 10K type strain sequencing project: providing services to taxonomists for standard genome sequencing and annotation.</title>
        <authorList>
            <consortium name="The Broad Institute Genomics Platform"/>
            <consortium name="The Broad Institute Genome Sequencing Center for Infectious Disease"/>
            <person name="Wu L."/>
            <person name="Ma J."/>
        </authorList>
    </citation>
    <scope>NUCLEOTIDE SEQUENCE [LARGE SCALE GENOMIC DNA]</scope>
    <source>
        <strain evidence="3">NBRC 110608</strain>
    </source>
</reference>
<gene>
    <name evidence="2" type="ORF">GCM10025872_16470</name>
</gene>
<proteinExistence type="predicted"/>
<sequence>MSLCGRGGGEGDDRDQEGGGGLDAGLGHEQVAQRIGAALAELGQGVLSTLRTDRDVLGRIGGPGGGAPGGVAVGVVHGAEPARCAARLPAGGPWAAATLTGPLLLARVPLLRVLLLLFVVGLAGGGVVAPGEGFQGLLHGDRVVGAQGRVHHAQPGQRTGENHTPSRSRVARSRATGSASGRAA</sequence>
<dbReference type="EMBL" id="AP027735">
    <property type="protein sequence ID" value="BDZ57990.1"/>
    <property type="molecule type" value="Genomic_DNA"/>
</dbReference>
<dbReference type="Proteomes" id="UP001321421">
    <property type="component" value="Chromosome"/>
</dbReference>